<accession>A0A225SYR5</accession>
<protein>
    <submittedName>
        <fullName evidence="1">PAAR domain-containing protein</fullName>
    </submittedName>
</protein>
<evidence type="ECO:0000313" key="1">
    <source>
        <dbReference type="EMBL" id="OWY34920.1"/>
    </source>
</evidence>
<organism evidence="1 2">
    <name type="scientific">Herbaspirillum aquaticum</name>
    <dbReference type="NCBI Taxonomy" id="568783"/>
    <lineage>
        <taxon>Bacteria</taxon>
        <taxon>Pseudomonadati</taxon>
        <taxon>Pseudomonadota</taxon>
        <taxon>Betaproteobacteria</taxon>
        <taxon>Burkholderiales</taxon>
        <taxon>Oxalobacteraceae</taxon>
        <taxon>Herbaspirillum</taxon>
    </lineage>
</organism>
<dbReference type="Proteomes" id="UP000214747">
    <property type="component" value="Unassembled WGS sequence"/>
</dbReference>
<dbReference type="AlphaFoldDB" id="A0A225SYR5"/>
<dbReference type="EMBL" id="NJGV01000007">
    <property type="protein sequence ID" value="OWY34920.1"/>
    <property type="molecule type" value="Genomic_DNA"/>
</dbReference>
<name>A0A225SYR5_9BURK</name>
<dbReference type="InterPro" id="IPR008727">
    <property type="entry name" value="PAAR_motif"/>
</dbReference>
<comment type="caution">
    <text evidence="1">The sequence shown here is derived from an EMBL/GenBank/DDBJ whole genome shotgun (WGS) entry which is preliminary data.</text>
</comment>
<proteinExistence type="predicted"/>
<keyword evidence="2" id="KW-1185">Reference proteome</keyword>
<dbReference type="RefSeq" id="WP_034340905.1">
    <property type="nucleotide sequence ID" value="NZ_NJGV01000007.1"/>
</dbReference>
<dbReference type="CDD" id="cd14744">
    <property type="entry name" value="PAAR_CT_2"/>
    <property type="match status" value="1"/>
</dbReference>
<dbReference type="Gene3D" id="2.60.200.60">
    <property type="match status" value="1"/>
</dbReference>
<gene>
    <name evidence="1" type="ORF">CEJ45_09165</name>
</gene>
<dbReference type="Pfam" id="PF05488">
    <property type="entry name" value="PAAR_motif"/>
    <property type="match status" value="1"/>
</dbReference>
<reference evidence="1 2" key="1">
    <citation type="journal article" date="2010" name="Int. J. Syst. Evol. Microbiol.">
        <title>Reclassification of Herbaspirillum putei as a later heterotypic synonym of Herbaspirillum huttiense, with the description of H. huttiense subsp. huttiense subsp. nov. and H. huttiense subsp. putei subsp. nov., comb. nov., and description of Herbaspirillum aquaticum sp. nov.</title>
        <authorList>
            <person name="Dobritsa A.P."/>
            <person name="Reddy M.C."/>
            <person name="Samadpour M."/>
        </authorList>
    </citation>
    <scope>NUCLEOTIDE SEQUENCE [LARGE SCALE GENOMIC DNA]</scope>
    <source>
        <strain evidence="1 2">IEH 4430</strain>
    </source>
</reference>
<evidence type="ECO:0000313" key="2">
    <source>
        <dbReference type="Proteomes" id="UP000214747"/>
    </source>
</evidence>
<sequence>MKDEQGRAVIRLGDKTSHGGEVISASDTLKAMGKGVALEGDMTQCPQCKGQFAIQPNGGGSTRKHHGKQVAYHGDTTACGASLIASL</sequence>